<evidence type="ECO:0000256" key="4">
    <source>
        <dbReference type="ARBA" id="ARBA00022692"/>
    </source>
</evidence>
<feature type="domain" description="ABC transmembrane type-1" evidence="8">
    <location>
        <begin position="115"/>
        <end position="327"/>
    </location>
</feature>
<dbReference type="GO" id="GO:0055085">
    <property type="term" value="P:transmembrane transport"/>
    <property type="evidence" value="ECO:0007669"/>
    <property type="project" value="InterPro"/>
</dbReference>
<evidence type="ECO:0000256" key="1">
    <source>
        <dbReference type="ARBA" id="ARBA00004651"/>
    </source>
</evidence>
<feature type="transmembrane region" description="Helical" evidence="7">
    <location>
        <begin position="204"/>
        <end position="227"/>
    </location>
</feature>
<dbReference type="SUPFAM" id="SSF161098">
    <property type="entry name" value="MetI-like"/>
    <property type="match status" value="1"/>
</dbReference>
<evidence type="ECO:0000256" key="6">
    <source>
        <dbReference type="ARBA" id="ARBA00023136"/>
    </source>
</evidence>
<dbReference type="Pfam" id="PF00528">
    <property type="entry name" value="BPD_transp_1"/>
    <property type="match status" value="1"/>
</dbReference>
<feature type="transmembrane region" description="Helical" evidence="7">
    <location>
        <begin position="270"/>
        <end position="288"/>
    </location>
</feature>
<sequence length="341" mass="37772">MTGYFIRRLLLIIPTFLGITLMVFTITRFVPGGPIDRALAQAQAASESSEFQSSRPGDSTSILSESQLNQLREYYGFDKPVLESYVQWLGKVMQLDLGVSTRYAEPVWQTIADRLPVSLYYGLVTLILTYLVCIPLGIWKGIKHAGTFDHVSSAVVFIGYAVPGYIVGIALLTAFASEIELFPLGGFISDDFDDFTRWEQVKDIIWHSVLPLISYMVGSFAVMTFMVKNSLMDNLAADYVRAAMARGRTFGGAVWHHALRNSLIPLATHFGNNIGIVLTGSFLIETIFNINGFGLLGYEAVVERDYPVVLGILVISSMLFLIGNILSDLCVALVDPRVRFQ</sequence>
<keyword evidence="2 7" id="KW-0813">Transport</keyword>
<keyword evidence="4 7" id="KW-0812">Transmembrane</keyword>
<evidence type="ECO:0000256" key="2">
    <source>
        <dbReference type="ARBA" id="ARBA00022448"/>
    </source>
</evidence>
<proteinExistence type="inferred from homology"/>
<keyword evidence="10" id="KW-1185">Reference proteome</keyword>
<evidence type="ECO:0000256" key="3">
    <source>
        <dbReference type="ARBA" id="ARBA00022475"/>
    </source>
</evidence>
<organism evidence="9 10">
    <name type="scientific">Litorivicinus lipolyticus</name>
    <dbReference type="NCBI Taxonomy" id="418701"/>
    <lineage>
        <taxon>Bacteria</taxon>
        <taxon>Pseudomonadati</taxon>
        <taxon>Pseudomonadota</taxon>
        <taxon>Gammaproteobacteria</taxon>
        <taxon>Oceanospirillales</taxon>
        <taxon>Litorivicinaceae</taxon>
        <taxon>Litorivicinus</taxon>
    </lineage>
</organism>
<evidence type="ECO:0000256" key="7">
    <source>
        <dbReference type="RuleBase" id="RU363032"/>
    </source>
</evidence>
<dbReference type="PANTHER" id="PTHR30465">
    <property type="entry name" value="INNER MEMBRANE ABC TRANSPORTER"/>
    <property type="match status" value="1"/>
</dbReference>
<dbReference type="Proteomes" id="UP000388235">
    <property type="component" value="Chromosome"/>
</dbReference>
<feature type="transmembrane region" description="Helical" evidence="7">
    <location>
        <begin position="119"/>
        <end position="139"/>
    </location>
</feature>
<feature type="transmembrane region" description="Helical" evidence="7">
    <location>
        <begin position="308"/>
        <end position="334"/>
    </location>
</feature>
<dbReference type="KEGG" id="llp:GH975_06750"/>
<keyword evidence="5 7" id="KW-1133">Transmembrane helix</keyword>
<evidence type="ECO:0000313" key="10">
    <source>
        <dbReference type="Proteomes" id="UP000388235"/>
    </source>
</evidence>
<comment type="subcellular location">
    <subcellularLocation>
        <location evidence="1 7">Cell membrane</location>
        <topology evidence="1 7">Multi-pass membrane protein</topology>
    </subcellularLocation>
</comment>
<dbReference type="InterPro" id="IPR000515">
    <property type="entry name" value="MetI-like"/>
</dbReference>
<dbReference type="GO" id="GO:0005886">
    <property type="term" value="C:plasma membrane"/>
    <property type="evidence" value="ECO:0007669"/>
    <property type="project" value="UniProtKB-SubCell"/>
</dbReference>
<gene>
    <name evidence="9" type="ORF">GH975_06750</name>
</gene>
<evidence type="ECO:0000313" key="9">
    <source>
        <dbReference type="EMBL" id="QGG80289.1"/>
    </source>
</evidence>
<evidence type="ECO:0000256" key="5">
    <source>
        <dbReference type="ARBA" id="ARBA00022989"/>
    </source>
</evidence>
<keyword evidence="3" id="KW-1003">Cell membrane</keyword>
<dbReference type="PANTHER" id="PTHR30465:SF66">
    <property type="entry name" value="INNER MEMBRANE ABC TRANSPORTER PERMEASE PROTEIN YEJB"/>
    <property type="match status" value="1"/>
</dbReference>
<dbReference type="EMBL" id="CP045871">
    <property type="protein sequence ID" value="QGG80289.1"/>
    <property type="molecule type" value="Genomic_DNA"/>
</dbReference>
<dbReference type="InterPro" id="IPR035906">
    <property type="entry name" value="MetI-like_sf"/>
</dbReference>
<feature type="transmembrane region" description="Helical" evidence="7">
    <location>
        <begin position="9"/>
        <end position="30"/>
    </location>
</feature>
<dbReference type="Gene3D" id="1.10.3720.10">
    <property type="entry name" value="MetI-like"/>
    <property type="match status" value="1"/>
</dbReference>
<reference evidence="9 10" key="1">
    <citation type="submission" date="2019-11" db="EMBL/GenBank/DDBJ databases">
        <authorList>
            <person name="Khan S.A."/>
            <person name="Jeon C.O."/>
            <person name="Chun B.H."/>
        </authorList>
    </citation>
    <scope>NUCLEOTIDE SEQUENCE [LARGE SCALE GENOMIC DNA]</scope>
    <source>
        <strain evidence="9 10">IMCC 1097</strain>
    </source>
</reference>
<keyword evidence="6 7" id="KW-0472">Membrane</keyword>
<comment type="similarity">
    <text evidence="7">Belongs to the binding-protein-dependent transport system permease family.</text>
</comment>
<dbReference type="RefSeq" id="WP_153713793.1">
    <property type="nucleotide sequence ID" value="NZ_CP045871.1"/>
</dbReference>
<name>A0A5Q2Q790_9GAMM</name>
<feature type="transmembrane region" description="Helical" evidence="7">
    <location>
        <begin position="151"/>
        <end position="176"/>
    </location>
</feature>
<dbReference type="PROSITE" id="PS50928">
    <property type="entry name" value="ABC_TM1"/>
    <property type="match status" value="1"/>
</dbReference>
<protein>
    <submittedName>
        <fullName evidence="9">ABC transporter permease subunit</fullName>
    </submittedName>
</protein>
<evidence type="ECO:0000259" key="8">
    <source>
        <dbReference type="PROSITE" id="PS50928"/>
    </source>
</evidence>
<dbReference type="OrthoDB" id="9805855at2"/>
<dbReference type="GO" id="GO:0042884">
    <property type="term" value="P:microcin transport"/>
    <property type="evidence" value="ECO:0007669"/>
    <property type="project" value="TreeGrafter"/>
</dbReference>
<dbReference type="AlphaFoldDB" id="A0A5Q2Q790"/>
<dbReference type="CDD" id="cd06261">
    <property type="entry name" value="TM_PBP2"/>
    <property type="match status" value="1"/>
</dbReference>
<accession>A0A5Q2Q790</accession>